<feature type="transmembrane region" description="Helical" evidence="4">
    <location>
        <begin position="67"/>
        <end position="92"/>
    </location>
</feature>
<gene>
    <name evidence="6" type="ORF">EHQ30_01765</name>
</gene>
<protein>
    <submittedName>
        <fullName evidence="6">AraC family transcriptional regulator</fullName>
    </submittedName>
</protein>
<keyword evidence="4" id="KW-0812">Transmembrane</keyword>
<proteinExistence type="predicted"/>
<evidence type="ECO:0000256" key="3">
    <source>
        <dbReference type="ARBA" id="ARBA00023163"/>
    </source>
</evidence>
<dbReference type="Pfam" id="PF12833">
    <property type="entry name" value="HTH_18"/>
    <property type="match status" value="1"/>
</dbReference>
<keyword evidence="3" id="KW-0804">Transcription</keyword>
<dbReference type="PROSITE" id="PS00041">
    <property type="entry name" value="HTH_ARAC_FAMILY_1"/>
    <property type="match status" value="1"/>
</dbReference>
<dbReference type="PROSITE" id="PS01124">
    <property type="entry name" value="HTH_ARAC_FAMILY_2"/>
    <property type="match status" value="1"/>
</dbReference>
<feature type="transmembrane region" description="Helical" evidence="4">
    <location>
        <begin position="144"/>
        <end position="163"/>
    </location>
</feature>
<feature type="transmembrane region" description="Helical" evidence="4">
    <location>
        <begin position="41"/>
        <end position="61"/>
    </location>
</feature>
<dbReference type="PANTHER" id="PTHR43280">
    <property type="entry name" value="ARAC-FAMILY TRANSCRIPTIONAL REGULATOR"/>
    <property type="match status" value="1"/>
</dbReference>
<dbReference type="PRINTS" id="PR00032">
    <property type="entry name" value="HTHARAC"/>
</dbReference>
<evidence type="ECO:0000313" key="6">
    <source>
        <dbReference type="EMBL" id="TGK95389.1"/>
    </source>
</evidence>
<dbReference type="GO" id="GO:0003700">
    <property type="term" value="F:DNA-binding transcription factor activity"/>
    <property type="evidence" value="ECO:0007669"/>
    <property type="project" value="InterPro"/>
</dbReference>
<dbReference type="AlphaFoldDB" id="A0A2M9XZ08"/>
<organism evidence="6 7">
    <name type="scientific">Leptospira brenneri</name>
    <dbReference type="NCBI Taxonomy" id="2023182"/>
    <lineage>
        <taxon>Bacteria</taxon>
        <taxon>Pseudomonadati</taxon>
        <taxon>Spirochaetota</taxon>
        <taxon>Spirochaetia</taxon>
        <taxon>Leptospirales</taxon>
        <taxon>Leptospiraceae</taxon>
        <taxon>Leptospira</taxon>
    </lineage>
</organism>
<evidence type="ECO:0000256" key="1">
    <source>
        <dbReference type="ARBA" id="ARBA00023015"/>
    </source>
</evidence>
<evidence type="ECO:0000259" key="5">
    <source>
        <dbReference type="PROSITE" id="PS01124"/>
    </source>
</evidence>
<name>A0A2M9XZ08_9LEPT</name>
<keyword evidence="2" id="KW-0238">DNA-binding</keyword>
<sequence>MASPIPSFNEYLNFFLLFSALLGSLYAIGEFFSYHKNRKQILLGIIFLGTSYFLFNFYLISSGKIKWLYPLFLTDLPVVACLGVLLDEYFLTILEGKFRSFRRLSYRIVPLVSLFILIIIWNFLNQKSYFESLNQGQNPFLARPLFLVLPIILIYIWCMLRIFRRISKQIRWSTFRKNYTLRIGFTIVGFCLALSLYGLVTLANGGQMAHQFSGIAIGLFLCFLYVLRQSYPDFFLEVRKIVEEEKKEKISQISKLDRNQVRQKLQDLFETEKIYREEKLSLRELSERMDLSSHQLSEFLNTEIKLSFYQYTNLYRVNEAKEKIEKEPERSLLAIAYDVGFGSKSTFNEAFKKETGTTPREYREKILKKHPVRSIRS</sequence>
<feature type="transmembrane region" description="Helical" evidence="4">
    <location>
        <begin position="209"/>
        <end position="227"/>
    </location>
</feature>
<evidence type="ECO:0000256" key="2">
    <source>
        <dbReference type="ARBA" id="ARBA00023125"/>
    </source>
</evidence>
<feature type="transmembrane region" description="Helical" evidence="4">
    <location>
        <begin position="104"/>
        <end position="124"/>
    </location>
</feature>
<dbReference type="OrthoDB" id="6866685at2"/>
<keyword evidence="4" id="KW-1133">Transmembrane helix</keyword>
<dbReference type="SUPFAM" id="SSF46689">
    <property type="entry name" value="Homeodomain-like"/>
    <property type="match status" value="1"/>
</dbReference>
<dbReference type="InterPro" id="IPR009057">
    <property type="entry name" value="Homeodomain-like_sf"/>
</dbReference>
<reference evidence="6" key="1">
    <citation type="journal article" date="2019" name="PLoS Negl. Trop. Dis.">
        <title>Revisiting the worldwide diversity of Leptospira species in the environment.</title>
        <authorList>
            <person name="Vincent A.T."/>
            <person name="Schiettekatte O."/>
            <person name="Bourhy P."/>
            <person name="Veyrier F.J."/>
            <person name="Picardeau M."/>
        </authorList>
    </citation>
    <scope>NUCLEOTIDE SEQUENCE [LARGE SCALE GENOMIC DNA]</scope>
    <source>
        <strain evidence="6">201800277</strain>
    </source>
</reference>
<feature type="transmembrane region" description="Helical" evidence="4">
    <location>
        <begin position="12"/>
        <end position="29"/>
    </location>
</feature>
<dbReference type="SMART" id="SM00342">
    <property type="entry name" value="HTH_ARAC"/>
    <property type="match status" value="1"/>
</dbReference>
<evidence type="ECO:0000313" key="7">
    <source>
        <dbReference type="Proteomes" id="UP000297891"/>
    </source>
</evidence>
<dbReference type="EMBL" id="RQFP01000001">
    <property type="protein sequence ID" value="TGK95389.1"/>
    <property type="molecule type" value="Genomic_DNA"/>
</dbReference>
<feature type="domain" description="HTH araC/xylS-type" evidence="5">
    <location>
        <begin position="259"/>
        <end position="365"/>
    </location>
</feature>
<dbReference type="InterPro" id="IPR018062">
    <property type="entry name" value="HTH_AraC-typ_CS"/>
</dbReference>
<keyword evidence="7" id="KW-1185">Reference proteome</keyword>
<keyword evidence="4" id="KW-0472">Membrane</keyword>
<dbReference type="Proteomes" id="UP000297891">
    <property type="component" value="Unassembled WGS sequence"/>
</dbReference>
<dbReference type="PANTHER" id="PTHR43280:SF29">
    <property type="entry name" value="ARAC-FAMILY TRANSCRIPTIONAL REGULATOR"/>
    <property type="match status" value="1"/>
</dbReference>
<dbReference type="InterPro" id="IPR018060">
    <property type="entry name" value="HTH_AraC"/>
</dbReference>
<accession>A0A2M9XZ08</accession>
<dbReference type="GO" id="GO:0043565">
    <property type="term" value="F:sequence-specific DNA binding"/>
    <property type="evidence" value="ECO:0007669"/>
    <property type="project" value="InterPro"/>
</dbReference>
<keyword evidence="1" id="KW-0805">Transcription regulation</keyword>
<dbReference type="RefSeq" id="WP_100791610.1">
    <property type="nucleotide sequence ID" value="NZ_NPDQ01000007.1"/>
</dbReference>
<dbReference type="InterPro" id="IPR020449">
    <property type="entry name" value="Tscrpt_reg_AraC-type_HTH"/>
</dbReference>
<feature type="transmembrane region" description="Helical" evidence="4">
    <location>
        <begin position="183"/>
        <end position="203"/>
    </location>
</feature>
<comment type="caution">
    <text evidence="6">The sequence shown here is derived from an EMBL/GenBank/DDBJ whole genome shotgun (WGS) entry which is preliminary data.</text>
</comment>
<evidence type="ECO:0000256" key="4">
    <source>
        <dbReference type="SAM" id="Phobius"/>
    </source>
</evidence>
<dbReference type="Gene3D" id="1.10.10.60">
    <property type="entry name" value="Homeodomain-like"/>
    <property type="match status" value="1"/>
</dbReference>